<dbReference type="NCBIfam" id="TIGR00225">
    <property type="entry name" value="prc"/>
    <property type="match status" value="1"/>
</dbReference>
<dbReference type="EMBL" id="LBUT01000025">
    <property type="protein sequence ID" value="KKQ68319.1"/>
    <property type="molecule type" value="Genomic_DNA"/>
</dbReference>
<keyword evidence="4 5" id="KW-0720">Serine protease</keyword>
<comment type="caution">
    <text evidence="7">The sequence shown here is derived from an EMBL/GenBank/DDBJ whole genome shotgun (WGS) entry which is preliminary data.</text>
</comment>
<dbReference type="PROSITE" id="PS50106">
    <property type="entry name" value="PDZ"/>
    <property type="match status" value="1"/>
</dbReference>
<keyword evidence="3 5" id="KW-0378">Hydrolase</keyword>
<dbReference type="GO" id="GO:0008236">
    <property type="term" value="F:serine-type peptidase activity"/>
    <property type="evidence" value="ECO:0007669"/>
    <property type="project" value="UniProtKB-KW"/>
</dbReference>
<evidence type="ECO:0000256" key="5">
    <source>
        <dbReference type="RuleBase" id="RU004404"/>
    </source>
</evidence>
<evidence type="ECO:0000256" key="3">
    <source>
        <dbReference type="ARBA" id="ARBA00022801"/>
    </source>
</evidence>
<keyword evidence="2 5" id="KW-0645">Protease</keyword>
<dbReference type="GO" id="GO:0004175">
    <property type="term" value="F:endopeptidase activity"/>
    <property type="evidence" value="ECO:0007669"/>
    <property type="project" value="TreeGrafter"/>
</dbReference>
<evidence type="ECO:0000256" key="4">
    <source>
        <dbReference type="ARBA" id="ARBA00022825"/>
    </source>
</evidence>
<dbReference type="InterPro" id="IPR005151">
    <property type="entry name" value="Tail-specific_protease"/>
</dbReference>
<dbReference type="FunFam" id="2.30.42.10:FF:000063">
    <property type="entry name" value="Peptidase, S41 family"/>
    <property type="match status" value="1"/>
</dbReference>
<evidence type="ECO:0000256" key="1">
    <source>
        <dbReference type="ARBA" id="ARBA00009179"/>
    </source>
</evidence>
<dbReference type="InterPro" id="IPR036034">
    <property type="entry name" value="PDZ_sf"/>
</dbReference>
<dbReference type="AlphaFoldDB" id="A0A0G0M3U9"/>
<dbReference type="Pfam" id="PF03572">
    <property type="entry name" value="Peptidase_S41"/>
    <property type="match status" value="1"/>
</dbReference>
<sequence length="407" mass="45001">MKRIRNIVLVITLLVFVAAGSYRLGFNKATFGVSSVKQNDELNLNLMWQVKERLSETFLEKDKMNDSEMVYGAIEGMVRSLGDPYTVFLPPEENKSSEEDLKGEFGGVGISLGYKDETLAVMTPLPKTPADKAGLKAGDLILKITDKEKGIDEDTNGISLDEAVKMIRGKVGTEVTLKIYREGKAETFDVNLKRDNIVVASIEMEWKEFEGKNIAWVKLYKFSDRLYTEWPQMVKEIQSKKDDDFGGIVLDLRNNPGGFLQASVLVASDFLKNGVVVKQESSDGSVEVYEVDKSRGNLLNEKLVVLINGGSASASEILAGALKDYKRAKLVGEKSFGKGTVQQPEDFPDGSGLHVTIAKWLLPNGNNIHEVGVKPDVEVILDFGELKEGEEPVDNQLDKAMEVLLEE</sequence>
<comment type="similarity">
    <text evidence="1 5">Belongs to the peptidase S41A family.</text>
</comment>
<evidence type="ECO:0000256" key="2">
    <source>
        <dbReference type="ARBA" id="ARBA00022670"/>
    </source>
</evidence>
<dbReference type="SMART" id="SM00228">
    <property type="entry name" value="PDZ"/>
    <property type="match status" value="1"/>
</dbReference>
<reference evidence="7 8" key="1">
    <citation type="journal article" date="2015" name="Nature">
        <title>rRNA introns, odd ribosomes, and small enigmatic genomes across a large radiation of phyla.</title>
        <authorList>
            <person name="Brown C.T."/>
            <person name="Hug L.A."/>
            <person name="Thomas B.C."/>
            <person name="Sharon I."/>
            <person name="Castelle C.J."/>
            <person name="Singh A."/>
            <person name="Wilkins M.J."/>
            <person name="Williams K.H."/>
            <person name="Banfield J.F."/>
        </authorList>
    </citation>
    <scope>NUCLEOTIDE SEQUENCE [LARGE SCALE GENOMIC DNA]</scope>
</reference>
<dbReference type="CDD" id="cd07560">
    <property type="entry name" value="Peptidase_S41_CPP"/>
    <property type="match status" value="1"/>
</dbReference>
<protein>
    <submittedName>
        <fullName evidence="7">Carboxyl-terminal protease</fullName>
    </submittedName>
</protein>
<dbReference type="InterPro" id="IPR001478">
    <property type="entry name" value="PDZ"/>
</dbReference>
<feature type="domain" description="PDZ" evidence="6">
    <location>
        <begin position="102"/>
        <end position="168"/>
    </location>
</feature>
<evidence type="ECO:0000259" key="6">
    <source>
        <dbReference type="PROSITE" id="PS50106"/>
    </source>
</evidence>
<dbReference type="CDD" id="cd06782">
    <property type="entry name" value="cpPDZ_CPP-like"/>
    <property type="match status" value="1"/>
</dbReference>
<dbReference type="Proteomes" id="UP000034406">
    <property type="component" value="Unassembled WGS sequence"/>
</dbReference>
<dbReference type="Gene3D" id="3.30.750.44">
    <property type="match status" value="1"/>
</dbReference>
<organism evidence="7 8">
    <name type="scientific">Candidatus Shapirobacteria bacterium GW2011_GWE2_38_30</name>
    <dbReference type="NCBI Taxonomy" id="1618490"/>
    <lineage>
        <taxon>Bacteria</taxon>
        <taxon>Candidatus Shapironibacteriota</taxon>
    </lineage>
</organism>
<dbReference type="SUPFAM" id="SSF52096">
    <property type="entry name" value="ClpP/crotonase"/>
    <property type="match status" value="1"/>
</dbReference>
<dbReference type="GO" id="GO:0006508">
    <property type="term" value="P:proteolysis"/>
    <property type="evidence" value="ECO:0007669"/>
    <property type="project" value="UniProtKB-KW"/>
</dbReference>
<dbReference type="Pfam" id="PF22694">
    <property type="entry name" value="CtpB_N-like"/>
    <property type="match status" value="1"/>
</dbReference>
<dbReference type="GO" id="GO:0030288">
    <property type="term" value="C:outer membrane-bounded periplasmic space"/>
    <property type="evidence" value="ECO:0007669"/>
    <property type="project" value="TreeGrafter"/>
</dbReference>
<dbReference type="PANTHER" id="PTHR32060:SF30">
    <property type="entry name" value="CARBOXY-TERMINAL PROCESSING PROTEASE CTPA"/>
    <property type="match status" value="1"/>
</dbReference>
<dbReference type="InterPro" id="IPR055210">
    <property type="entry name" value="CtpA/B_N"/>
</dbReference>
<dbReference type="InterPro" id="IPR004447">
    <property type="entry name" value="Peptidase_S41A"/>
</dbReference>
<dbReference type="GO" id="GO:0007165">
    <property type="term" value="P:signal transduction"/>
    <property type="evidence" value="ECO:0007669"/>
    <property type="project" value="TreeGrafter"/>
</dbReference>
<gene>
    <name evidence="7" type="ORF">US90_C0025G0008</name>
</gene>
<dbReference type="InterPro" id="IPR029045">
    <property type="entry name" value="ClpP/crotonase-like_dom_sf"/>
</dbReference>
<proteinExistence type="inferred from homology"/>
<dbReference type="Gene3D" id="2.30.42.10">
    <property type="match status" value="1"/>
</dbReference>
<dbReference type="Gene3D" id="3.90.226.10">
    <property type="entry name" value="2-enoyl-CoA Hydratase, Chain A, domain 1"/>
    <property type="match status" value="1"/>
</dbReference>
<dbReference type="Pfam" id="PF13180">
    <property type="entry name" value="PDZ_2"/>
    <property type="match status" value="1"/>
</dbReference>
<dbReference type="SMART" id="SM00245">
    <property type="entry name" value="TSPc"/>
    <property type="match status" value="1"/>
</dbReference>
<dbReference type="STRING" id="1618490.US90_C0025G0008"/>
<name>A0A0G0M3U9_9BACT</name>
<evidence type="ECO:0000313" key="7">
    <source>
        <dbReference type="EMBL" id="KKQ68319.1"/>
    </source>
</evidence>
<dbReference type="SUPFAM" id="SSF50156">
    <property type="entry name" value="PDZ domain-like"/>
    <property type="match status" value="1"/>
</dbReference>
<accession>A0A0G0M3U9</accession>
<dbReference type="PANTHER" id="PTHR32060">
    <property type="entry name" value="TAIL-SPECIFIC PROTEASE"/>
    <property type="match status" value="1"/>
</dbReference>
<evidence type="ECO:0000313" key="8">
    <source>
        <dbReference type="Proteomes" id="UP000034406"/>
    </source>
</evidence>